<protein>
    <submittedName>
        <fullName evidence="1">Uncharacterized protein</fullName>
    </submittedName>
</protein>
<dbReference type="AlphaFoldDB" id="D2ZV91"/>
<sequence>MCSAFFRRPFRLKRAIIVKCPPPCHHTARTANAKQPECFHNRAV</sequence>
<name>D2ZV91_NEIM2</name>
<organism evidence="1 2">
    <name type="scientific">Neisseria mucosa (strain ATCC 25996 / DSM 4631 / NCTC 10774 / M26)</name>
    <dbReference type="NCBI Taxonomy" id="546266"/>
    <lineage>
        <taxon>Bacteria</taxon>
        <taxon>Pseudomonadati</taxon>
        <taxon>Pseudomonadota</taxon>
        <taxon>Betaproteobacteria</taxon>
        <taxon>Neisseriales</taxon>
        <taxon>Neisseriaceae</taxon>
        <taxon>Neisseria</taxon>
    </lineage>
</organism>
<comment type="caution">
    <text evidence="1">The sequence shown here is derived from an EMBL/GenBank/DDBJ whole genome shotgun (WGS) entry which is preliminary data.</text>
</comment>
<evidence type="ECO:0000313" key="1">
    <source>
        <dbReference type="EMBL" id="EFC88872.1"/>
    </source>
</evidence>
<dbReference type="Proteomes" id="UP000003344">
    <property type="component" value="Unassembled WGS sequence"/>
</dbReference>
<dbReference type="EMBL" id="ACDX02000005">
    <property type="protein sequence ID" value="EFC88872.1"/>
    <property type="molecule type" value="Genomic_DNA"/>
</dbReference>
<gene>
    <name evidence="1" type="ORF">NEIMUCOT_04532</name>
</gene>
<accession>D2ZV91</accession>
<reference evidence="1 2" key="1">
    <citation type="submission" date="2009-10" db="EMBL/GenBank/DDBJ databases">
        <authorList>
            <person name="Weinstock G."/>
            <person name="Sodergren E."/>
            <person name="Clifton S."/>
            <person name="Fulton L."/>
            <person name="Fulton B."/>
            <person name="Courtney L."/>
            <person name="Fronick C."/>
            <person name="Harrison M."/>
            <person name="Strong C."/>
            <person name="Farmer C."/>
            <person name="Delahaunty K."/>
            <person name="Markovic C."/>
            <person name="Hall O."/>
            <person name="Minx P."/>
            <person name="Tomlinson C."/>
            <person name="Mitreva M."/>
            <person name="Nelson J."/>
            <person name="Hou S."/>
            <person name="Wollam A."/>
            <person name="Pepin K.H."/>
            <person name="Johnson M."/>
            <person name="Bhonagiri V."/>
            <person name="Nash W.E."/>
            <person name="Warren W."/>
            <person name="Chinwalla A."/>
            <person name="Mardis E.R."/>
            <person name="Wilson R.K."/>
        </authorList>
    </citation>
    <scope>NUCLEOTIDE SEQUENCE [LARGE SCALE GENOMIC DNA]</scope>
    <source>
        <strain evidence="2">ATCC 25996 / DSM 4631 / NCTC 10774 / M26</strain>
    </source>
</reference>
<evidence type="ECO:0000313" key="2">
    <source>
        <dbReference type="Proteomes" id="UP000003344"/>
    </source>
</evidence>
<proteinExistence type="predicted"/>